<feature type="signal peptide" evidence="1">
    <location>
        <begin position="1"/>
        <end position="22"/>
    </location>
</feature>
<evidence type="ECO:0000313" key="2">
    <source>
        <dbReference type="EMBL" id="GIY43786.1"/>
    </source>
</evidence>
<keyword evidence="1" id="KW-0732">Signal</keyword>
<name>A0AAV4TF00_9ARAC</name>
<proteinExistence type="predicted"/>
<keyword evidence="3" id="KW-1185">Reference proteome</keyword>
<evidence type="ECO:0000313" key="3">
    <source>
        <dbReference type="Proteomes" id="UP001054837"/>
    </source>
</evidence>
<feature type="chain" id="PRO_5043439226" evidence="1">
    <location>
        <begin position="23"/>
        <end position="111"/>
    </location>
</feature>
<accession>A0AAV4TF00</accession>
<dbReference type="Proteomes" id="UP001054837">
    <property type="component" value="Unassembled WGS sequence"/>
</dbReference>
<sequence>MIFKFFVRLLWLSFYEYKWTTALDVITILNVNVESVINGLGPTHSNKSLLLHSQKWDKLVARCCNFTRCRSAQHNPFIRNRTQAVLKRISKSWQKLAYDQVHCAKPPLQPE</sequence>
<reference evidence="2 3" key="1">
    <citation type="submission" date="2021-06" db="EMBL/GenBank/DDBJ databases">
        <title>Caerostris darwini draft genome.</title>
        <authorList>
            <person name="Kono N."/>
            <person name="Arakawa K."/>
        </authorList>
    </citation>
    <scope>NUCLEOTIDE SEQUENCE [LARGE SCALE GENOMIC DNA]</scope>
</reference>
<organism evidence="2 3">
    <name type="scientific">Caerostris darwini</name>
    <dbReference type="NCBI Taxonomy" id="1538125"/>
    <lineage>
        <taxon>Eukaryota</taxon>
        <taxon>Metazoa</taxon>
        <taxon>Ecdysozoa</taxon>
        <taxon>Arthropoda</taxon>
        <taxon>Chelicerata</taxon>
        <taxon>Arachnida</taxon>
        <taxon>Araneae</taxon>
        <taxon>Araneomorphae</taxon>
        <taxon>Entelegynae</taxon>
        <taxon>Araneoidea</taxon>
        <taxon>Araneidae</taxon>
        <taxon>Caerostris</taxon>
    </lineage>
</organism>
<dbReference type="AlphaFoldDB" id="A0AAV4TF00"/>
<gene>
    <name evidence="2" type="ORF">CDAR_560991</name>
</gene>
<dbReference type="EMBL" id="BPLQ01009398">
    <property type="protein sequence ID" value="GIY43786.1"/>
    <property type="molecule type" value="Genomic_DNA"/>
</dbReference>
<protein>
    <submittedName>
        <fullName evidence="2">Uncharacterized protein</fullName>
    </submittedName>
</protein>
<evidence type="ECO:0000256" key="1">
    <source>
        <dbReference type="SAM" id="SignalP"/>
    </source>
</evidence>
<comment type="caution">
    <text evidence="2">The sequence shown here is derived from an EMBL/GenBank/DDBJ whole genome shotgun (WGS) entry which is preliminary data.</text>
</comment>